<feature type="compositionally biased region" description="Basic and acidic residues" evidence="1">
    <location>
        <begin position="237"/>
        <end position="249"/>
    </location>
</feature>
<evidence type="ECO:0000313" key="2">
    <source>
        <dbReference type="EMBL" id="CAA9489113.1"/>
    </source>
</evidence>
<feature type="compositionally biased region" description="Basic and acidic residues" evidence="1">
    <location>
        <begin position="146"/>
        <end position="159"/>
    </location>
</feature>
<feature type="compositionally biased region" description="Basic residues" evidence="1">
    <location>
        <begin position="195"/>
        <end position="212"/>
    </location>
</feature>
<accession>A0A6J4SB24</accession>
<proteinExistence type="predicted"/>
<sequence>ALAHAAHPGSRGQRPARRDHRLRRRVRRGRPARRGHLERGHAPPRAVRLLRRAAQLDAAAPPPGPDRGARRLHGRRRSPRRPRGRLPRDGPRPRLARGPAARGALQRDARPPRGGAPPRRLRRAARPGAGARPPRAGPPRRGQPGPHRDPPAARGDDRRRAGRPARRAARDQDAGQPGDGRAPHARPPAAPDRARRPRARRRAGLPGHRLRRPRADQGDLRAPRRPAAAHQRAAARHLPDHAGEPVEHRAARRRAHGHRDAVVRRLHRPAHHGRRRRLHAGLLAERGAAGPPGRPRPLGHARARAARGRRLLHLLPPGRRDDHRADPGGL</sequence>
<name>A0A6J4SB24_9ACTN</name>
<feature type="compositionally biased region" description="Basic and acidic residues" evidence="1">
    <location>
        <begin position="213"/>
        <end position="222"/>
    </location>
</feature>
<organism evidence="2">
    <name type="scientific">uncultured Solirubrobacteraceae bacterium</name>
    <dbReference type="NCBI Taxonomy" id="1162706"/>
    <lineage>
        <taxon>Bacteria</taxon>
        <taxon>Bacillati</taxon>
        <taxon>Actinomycetota</taxon>
        <taxon>Thermoleophilia</taxon>
        <taxon>Solirubrobacterales</taxon>
        <taxon>Solirubrobacteraceae</taxon>
        <taxon>environmental samples</taxon>
    </lineage>
</organism>
<feature type="compositionally biased region" description="Basic residues" evidence="1">
    <location>
        <begin position="70"/>
        <end position="85"/>
    </location>
</feature>
<feature type="non-terminal residue" evidence="2">
    <location>
        <position position="1"/>
    </location>
</feature>
<protein>
    <submittedName>
        <fullName evidence="2">Uncharacterized protein</fullName>
    </submittedName>
</protein>
<feature type="compositionally biased region" description="Low complexity" evidence="1">
    <location>
        <begin position="43"/>
        <end position="59"/>
    </location>
</feature>
<dbReference type="EMBL" id="CADCVS010000186">
    <property type="protein sequence ID" value="CAA9489113.1"/>
    <property type="molecule type" value="Genomic_DNA"/>
</dbReference>
<feature type="compositionally biased region" description="Low complexity" evidence="1">
    <location>
        <begin position="126"/>
        <end position="145"/>
    </location>
</feature>
<feature type="non-terminal residue" evidence="2">
    <location>
        <position position="330"/>
    </location>
</feature>
<reference evidence="2" key="1">
    <citation type="submission" date="2020-02" db="EMBL/GenBank/DDBJ databases">
        <authorList>
            <person name="Meier V. D."/>
        </authorList>
    </citation>
    <scope>NUCLEOTIDE SEQUENCE</scope>
    <source>
        <strain evidence="2">AVDCRST_MAG30</strain>
    </source>
</reference>
<feature type="region of interest" description="Disordered" evidence="1">
    <location>
        <begin position="1"/>
        <end position="330"/>
    </location>
</feature>
<feature type="compositionally biased region" description="Basic residues" evidence="1">
    <location>
        <begin position="297"/>
        <end position="312"/>
    </location>
</feature>
<dbReference type="AlphaFoldDB" id="A0A6J4SB24"/>
<feature type="compositionally biased region" description="Basic residues" evidence="1">
    <location>
        <begin position="14"/>
        <end position="34"/>
    </location>
</feature>
<evidence type="ECO:0000256" key="1">
    <source>
        <dbReference type="SAM" id="MobiDB-lite"/>
    </source>
</evidence>
<gene>
    <name evidence="2" type="ORF">AVDCRST_MAG30-1262</name>
</gene>
<feature type="compositionally biased region" description="Low complexity" evidence="1">
    <location>
        <begin position="280"/>
        <end position="296"/>
    </location>
</feature>
<feature type="compositionally biased region" description="Basic residues" evidence="1">
    <location>
        <begin position="264"/>
        <end position="279"/>
    </location>
</feature>
<feature type="compositionally biased region" description="Basic and acidic residues" evidence="1">
    <location>
        <begin position="318"/>
        <end position="330"/>
    </location>
</feature>